<dbReference type="KEGG" id="lth:KLTH0B05808g"/>
<dbReference type="PROSITE" id="PS50004">
    <property type="entry name" value="C2"/>
    <property type="match status" value="1"/>
</dbReference>
<evidence type="ECO:0000256" key="1">
    <source>
        <dbReference type="SAM" id="MobiDB-lite"/>
    </source>
</evidence>
<dbReference type="eggNOG" id="ENOG502QSUF">
    <property type="taxonomic scope" value="Eukaryota"/>
</dbReference>
<feature type="region of interest" description="Disordered" evidence="1">
    <location>
        <begin position="291"/>
        <end position="387"/>
    </location>
</feature>
<dbReference type="InParanoid" id="C5DCU1"/>
<dbReference type="Proteomes" id="UP000002036">
    <property type="component" value="Chromosome B"/>
</dbReference>
<dbReference type="InterPro" id="IPR037791">
    <property type="entry name" value="C2_fungal_Inn1"/>
</dbReference>
<dbReference type="HOGENOM" id="CLU_673016_0_0_1"/>
<evidence type="ECO:0000259" key="2">
    <source>
        <dbReference type="PROSITE" id="PS50004"/>
    </source>
</evidence>
<dbReference type="GeneID" id="8290879"/>
<reference evidence="3 4" key="1">
    <citation type="journal article" date="2009" name="Genome Res.">
        <title>Comparative genomics of protoploid Saccharomycetaceae.</title>
        <authorList>
            <consortium name="The Genolevures Consortium"/>
            <person name="Souciet J.-L."/>
            <person name="Dujon B."/>
            <person name="Gaillardin C."/>
            <person name="Johnston M."/>
            <person name="Baret P.V."/>
            <person name="Cliften P."/>
            <person name="Sherman D.J."/>
            <person name="Weissenbach J."/>
            <person name="Westhof E."/>
            <person name="Wincker P."/>
            <person name="Jubin C."/>
            <person name="Poulain J."/>
            <person name="Barbe V."/>
            <person name="Segurens B."/>
            <person name="Artiguenave F."/>
            <person name="Anthouard V."/>
            <person name="Vacherie B."/>
            <person name="Val M.-E."/>
            <person name="Fulton R.S."/>
            <person name="Minx P."/>
            <person name="Wilson R."/>
            <person name="Durrens P."/>
            <person name="Jean G."/>
            <person name="Marck C."/>
            <person name="Martin T."/>
            <person name="Nikolski M."/>
            <person name="Rolland T."/>
            <person name="Seret M.-L."/>
            <person name="Casaregola S."/>
            <person name="Despons L."/>
            <person name="Fairhead C."/>
            <person name="Fischer G."/>
            <person name="Lafontaine I."/>
            <person name="Leh V."/>
            <person name="Lemaire M."/>
            <person name="de Montigny J."/>
            <person name="Neuveglise C."/>
            <person name="Thierry A."/>
            <person name="Blanc-Lenfle I."/>
            <person name="Bleykasten C."/>
            <person name="Diffels J."/>
            <person name="Fritsch E."/>
            <person name="Frangeul L."/>
            <person name="Goeffon A."/>
            <person name="Jauniaux N."/>
            <person name="Kachouri-Lafond R."/>
            <person name="Payen C."/>
            <person name="Potier S."/>
            <person name="Pribylova L."/>
            <person name="Ozanne C."/>
            <person name="Richard G.-F."/>
            <person name="Sacerdot C."/>
            <person name="Straub M.-L."/>
            <person name="Talla E."/>
        </authorList>
    </citation>
    <scope>NUCLEOTIDE SEQUENCE [LARGE SCALE GENOMIC DNA]</scope>
    <source>
        <strain evidence="4">ATCC 56472 / CBS 6340 / NRRL Y-8284</strain>
    </source>
</reference>
<dbReference type="FunCoup" id="C5DCU1">
    <property type="interactions" value="164"/>
</dbReference>
<proteinExistence type="predicted"/>
<gene>
    <name evidence="3" type="ordered locus">KLTH0B05808g</name>
</gene>
<dbReference type="SMART" id="SM00239">
    <property type="entry name" value="C2"/>
    <property type="match status" value="1"/>
</dbReference>
<feature type="compositionally biased region" description="Basic and acidic residues" evidence="1">
    <location>
        <begin position="298"/>
        <end position="307"/>
    </location>
</feature>
<dbReference type="InterPro" id="IPR000008">
    <property type="entry name" value="C2_dom"/>
</dbReference>
<dbReference type="AlphaFoldDB" id="C5DCU1"/>
<dbReference type="PANTHER" id="PTHR47052:SF3">
    <property type="entry name" value="INGRESSION PROTEIN 1"/>
    <property type="match status" value="1"/>
</dbReference>
<dbReference type="OMA" id="TRFHFAN"/>
<dbReference type="PANTHER" id="PTHR47052">
    <property type="entry name" value="CONSERVED SERINE PROLINE-RICH PROTEIN (AFU_ORTHOLOGUE AFUA_2G01790)"/>
    <property type="match status" value="1"/>
</dbReference>
<feature type="domain" description="C2" evidence="2">
    <location>
        <begin position="1"/>
        <end position="115"/>
    </location>
</feature>
<dbReference type="STRING" id="559295.C5DCU1"/>
<organism evidence="3 4">
    <name type="scientific">Lachancea thermotolerans (strain ATCC 56472 / CBS 6340 / NRRL Y-8284)</name>
    <name type="common">Yeast</name>
    <name type="synonym">Kluyveromyces thermotolerans</name>
    <dbReference type="NCBI Taxonomy" id="559295"/>
    <lineage>
        <taxon>Eukaryota</taxon>
        <taxon>Fungi</taxon>
        <taxon>Dikarya</taxon>
        <taxon>Ascomycota</taxon>
        <taxon>Saccharomycotina</taxon>
        <taxon>Saccharomycetes</taxon>
        <taxon>Saccharomycetales</taxon>
        <taxon>Saccharomycetaceae</taxon>
        <taxon>Lachancea</taxon>
    </lineage>
</organism>
<dbReference type="EMBL" id="CU928166">
    <property type="protein sequence ID" value="CAR21602.1"/>
    <property type="molecule type" value="Genomic_DNA"/>
</dbReference>
<dbReference type="InterPro" id="IPR035892">
    <property type="entry name" value="C2_domain_sf"/>
</dbReference>
<dbReference type="SUPFAM" id="SSF49562">
    <property type="entry name" value="C2 domain (Calcium/lipid-binding domain, CaLB)"/>
    <property type="match status" value="1"/>
</dbReference>
<dbReference type="CDD" id="cd08681">
    <property type="entry name" value="C2_fungal_Inn1p-like"/>
    <property type="match status" value="1"/>
</dbReference>
<dbReference type="OrthoDB" id="270970at2759"/>
<keyword evidence="4" id="KW-1185">Reference proteome</keyword>
<dbReference type="RefSeq" id="XP_002552040.1">
    <property type="nucleotide sequence ID" value="XM_002551994.1"/>
</dbReference>
<feature type="compositionally biased region" description="Polar residues" evidence="1">
    <location>
        <begin position="308"/>
        <end position="317"/>
    </location>
</feature>
<evidence type="ECO:0000313" key="4">
    <source>
        <dbReference type="Proteomes" id="UP000002036"/>
    </source>
</evidence>
<sequence length="387" mass="43118">MSTVSASAFGGANGLLEVYVSRARDLPNLRKLDKQSPFVRLRISHMTETSDVAFRGGQTPKFDYYAKFDLTPDVKPALAVEVFDDRSPPKLIGQCAVDLTPALYKDPEDGHDDWFPLSFGSEEAGEIYLELTFHPLIPTSRLQRHRNDGISAFEESLASRPPPPLPAKLPSFQLEKRHDEVTHNNTYSHASNLSQTLLSEPERISFGQSVSSKRMPNLDVSVASNSTFASQATNETHESHATVATSGTTEPLFAKLKQLKEKWNSIKNPGKDQQDHDKKVDLEALQKVVGVEPEEFNQDERGFRRVTDVSTQASKLVTQPPLPRLPDQSSRRTSIESRALPTSRPNSCINETSPKLPPLPRSPSSRPDLRTRTAPNSPVRRKPPPKW</sequence>
<dbReference type="Pfam" id="PF00168">
    <property type="entry name" value="C2"/>
    <property type="match status" value="1"/>
</dbReference>
<dbReference type="InterPro" id="IPR052981">
    <property type="entry name" value="Ingression_C2_domain"/>
</dbReference>
<accession>C5DCU1</accession>
<protein>
    <submittedName>
        <fullName evidence="3">KLTH0B05808p</fullName>
    </submittedName>
</protein>
<dbReference type="Gene3D" id="2.60.40.150">
    <property type="entry name" value="C2 domain"/>
    <property type="match status" value="1"/>
</dbReference>
<evidence type="ECO:0000313" key="3">
    <source>
        <dbReference type="EMBL" id="CAR21602.1"/>
    </source>
</evidence>
<name>C5DCU1_LACTC</name>